<gene>
    <name evidence="1" type="ORF">EGN73_16965</name>
</gene>
<dbReference type="InterPro" id="IPR018550">
    <property type="entry name" value="Lipid-A_deacylase-rel"/>
</dbReference>
<organism evidence="1 2">
    <name type="scientific">Arthrospiribacter ruber</name>
    <dbReference type="NCBI Taxonomy" id="2487934"/>
    <lineage>
        <taxon>Bacteria</taxon>
        <taxon>Pseudomonadati</taxon>
        <taxon>Bacteroidota</taxon>
        <taxon>Cytophagia</taxon>
        <taxon>Cytophagales</taxon>
        <taxon>Cyclobacteriaceae</taxon>
        <taxon>Arthrospiribacter</taxon>
    </lineage>
</organism>
<evidence type="ECO:0000313" key="2">
    <source>
        <dbReference type="Proteomes" id="UP000727490"/>
    </source>
</evidence>
<accession>A0A951J0U2</accession>
<dbReference type="AlphaFoldDB" id="A0A951J0U2"/>
<proteinExistence type="predicted"/>
<dbReference type="Proteomes" id="UP000727490">
    <property type="component" value="Unassembled WGS sequence"/>
</dbReference>
<comment type="caution">
    <text evidence="1">The sequence shown here is derived from an EMBL/GenBank/DDBJ whole genome shotgun (WGS) entry which is preliminary data.</text>
</comment>
<evidence type="ECO:0000313" key="1">
    <source>
        <dbReference type="EMBL" id="MBW3469492.1"/>
    </source>
</evidence>
<name>A0A951J0U2_9BACT</name>
<sequence length="364" mass="41340">MKLKWINLVIAIFLVFIFWEKGLAQTFLQFQTNQGYTIPHNSDVRQLRGFPLMMKLDYSVRLNTKEYHEKMNFPLAGVSLTYINHDNKDTGRSLAVGGFLQPTIGSWGKHQLANRLTLGMAYVENPFDPVNNQIQKAIGSNVNYYGEAQLLYTYQISEIIGVNAQTGITHISNAARKLPNAGLNILFAGVGVNYRISESSSQVFGKFNQSDLSYQLGELKHMLIFSTGVKSVRAMDYAVFPAFGLSHLSALRYSVLGSWTLGLDVDYNRGYISERRLINQNSNGENPFYSFRPGMSVGHQLHMNRLSLLTQFAAYVIRPHATHNYFYQRYGLHYQLGENWLVAAALRAHGGRADYMEWSLGYRF</sequence>
<protein>
    <recommendedName>
        <fullName evidence="3">Lipid A 3-O-deacylase (PagL)</fullName>
    </recommendedName>
</protein>
<dbReference type="EMBL" id="RPHB01000008">
    <property type="protein sequence ID" value="MBW3469492.1"/>
    <property type="molecule type" value="Genomic_DNA"/>
</dbReference>
<evidence type="ECO:0008006" key="3">
    <source>
        <dbReference type="Google" id="ProtNLM"/>
    </source>
</evidence>
<dbReference type="Pfam" id="PF09411">
    <property type="entry name" value="PagL"/>
    <property type="match status" value="1"/>
</dbReference>
<reference evidence="1 2" key="1">
    <citation type="journal article" date="2020" name="Syst. Appl. Microbiol.">
        <title>Arthrospiribacter ruber gen. nov., sp. nov., a novel bacterium isolated from Arthrospira cultures.</title>
        <authorList>
            <person name="Waleron M."/>
            <person name="Misztak A."/>
            <person name="Waleron M.M."/>
            <person name="Furmaniak M."/>
            <person name="Mrozik A."/>
            <person name="Waleron K."/>
        </authorList>
    </citation>
    <scope>NUCLEOTIDE SEQUENCE [LARGE SCALE GENOMIC DNA]</scope>
    <source>
        <strain evidence="1 2">DPMB0001</strain>
    </source>
</reference>
<dbReference type="RefSeq" id="WP_219292634.1">
    <property type="nucleotide sequence ID" value="NZ_RPHB01000008.1"/>
</dbReference>
<keyword evidence="2" id="KW-1185">Reference proteome</keyword>